<organism evidence="8 9">
    <name type="scientific">Thermoflavimicrobium dichotomicum</name>
    <dbReference type="NCBI Taxonomy" id="46223"/>
    <lineage>
        <taxon>Bacteria</taxon>
        <taxon>Bacillati</taxon>
        <taxon>Bacillota</taxon>
        <taxon>Bacilli</taxon>
        <taxon>Bacillales</taxon>
        <taxon>Thermoactinomycetaceae</taxon>
        <taxon>Thermoflavimicrobium</taxon>
    </lineage>
</organism>
<dbReference type="InterPro" id="IPR001228">
    <property type="entry name" value="IspD"/>
</dbReference>
<feature type="site" description="Positions MEP for the nucleophilic attack" evidence="7">
    <location>
        <position position="147"/>
    </location>
</feature>
<keyword evidence="6 7" id="KW-0414">Isoprene biosynthesis</keyword>
<dbReference type="CDD" id="cd02516">
    <property type="entry name" value="CDP-ME_synthetase"/>
    <property type="match status" value="1"/>
</dbReference>
<keyword evidence="4 7" id="KW-0808">Transferase</keyword>
<comment type="pathway">
    <text evidence="2 7">Isoprenoid biosynthesis; isopentenyl diphosphate biosynthesis via DXP pathway; isopentenyl diphosphate from 1-deoxy-D-xylulose 5-phosphate: step 2/6.</text>
</comment>
<evidence type="ECO:0000313" key="9">
    <source>
        <dbReference type="Proteomes" id="UP000199545"/>
    </source>
</evidence>
<evidence type="ECO:0000256" key="4">
    <source>
        <dbReference type="ARBA" id="ARBA00022679"/>
    </source>
</evidence>
<evidence type="ECO:0000256" key="7">
    <source>
        <dbReference type="HAMAP-Rule" id="MF_00108"/>
    </source>
</evidence>
<dbReference type="AlphaFoldDB" id="A0A1I3QUN9"/>
<dbReference type="EMBL" id="FORR01000008">
    <property type="protein sequence ID" value="SFJ37209.1"/>
    <property type="molecule type" value="Genomic_DNA"/>
</dbReference>
<dbReference type="PANTHER" id="PTHR32125:SF4">
    <property type="entry name" value="2-C-METHYL-D-ERYTHRITOL 4-PHOSPHATE CYTIDYLYLTRANSFERASE, CHLOROPLASTIC"/>
    <property type="match status" value="1"/>
</dbReference>
<feature type="site" description="Transition state stabilizer" evidence="7">
    <location>
        <position position="17"/>
    </location>
</feature>
<keyword evidence="5 7" id="KW-0548">Nucleotidyltransferase</keyword>
<comment type="similarity">
    <text evidence="3 7">Belongs to the IspD/TarI cytidylyltransferase family. IspD subfamily.</text>
</comment>
<name>A0A1I3QUN9_9BACL</name>
<gene>
    <name evidence="7" type="primary">ispD</name>
    <name evidence="8" type="ORF">SAMN05421852_10893</name>
</gene>
<dbReference type="NCBIfam" id="TIGR00453">
    <property type="entry name" value="ispD"/>
    <property type="match status" value="1"/>
</dbReference>
<dbReference type="InterPro" id="IPR029044">
    <property type="entry name" value="Nucleotide-diphossugar_trans"/>
</dbReference>
<comment type="catalytic activity">
    <reaction evidence="1 7">
        <text>2-C-methyl-D-erythritol 4-phosphate + CTP + H(+) = 4-CDP-2-C-methyl-D-erythritol + diphosphate</text>
        <dbReference type="Rhea" id="RHEA:13429"/>
        <dbReference type="ChEBI" id="CHEBI:15378"/>
        <dbReference type="ChEBI" id="CHEBI:33019"/>
        <dbReference type="ChEBI" id="CHEBI:37563"/>
        <dbReference type="ChEBI" id="CHEBI:57823"/>
        <dbReference type="ChEBI" id="CHEBI:58262"/>
        <dbReference type="EC" id="2.7.7.60"/>
    </reaction>
</comment>
<dbReference type="SUPFAM" id="SSF53448">
    <property type="entry name" value="Nucleotide-diphospho-sugar transferases"/>
    <property type="match status" value="1"/>
</dbReference>
<keyword evidence="9" id="KW-1185">Reference proteome</keyword>
<evidence type="ECO:0000313" key="8">
    <source>
        <dbReference type="EMBL" id="SFJ37209.1"/>
    </source>
</evidence>
<feature type="site" description="Positions MEP for the nucleophilic attack" evidence="7">
    <location>
        <position position="203"/>
    </location>
</feature>
<dbReference type="FunFam" id="3.90.550.10:FF:000003">
    <property type="entry name" value="2-C-methyl-D-erythritol 4-phosphate cytidylyltransferase"/>
    <property type="match status" value="1"/>
</dbReference>
<dbReference type="STRING" id="46223.SAMN05421852_10893"/>
<evidence type="ECO:0000256" key="3">
    <source>
        <dbReference type="ARBA" id="ARBA00009789"/>
    </source>
</evidence>
<evidence type="ECO:0000256" key="5">
    <source>
        <dbReference type="ARBA" id="ARBA00022695"/>
    </source>
</evidence>
<sequence>MIPAAGLGKRMGSKKSKQFLMLEKKPILIHTLLVFETHPAIDEMIVVAQEKEIEETRKLIQEYGIKKVIKVVTGGKERQDSVYEGLKYIQSEWVLVHDAVRPFVTHEAIDRLLASAKMHGAAILAVPVKDTIKQVDSAGIVEMTPERERLWAVQTPQAFRRELLWEAYSQAQEQGILATDDSMLVEELGIDVRVVQGEYLNIKLTTPEDLILAEAICKARRQTE</sequence>
<dbReference type="PROSITE" id="PS01295">
    <property type="entry name" value="ISPD"/>
    <property type="match status" value="1"/>
</dbReference>
<dbReference type="Proteomes" id="UP000199545">
    <property type="component" value="Unassembled WGS sequence"/>
</dbReference>
<evidence type="ECO:0000256" key="6">
    <source>
        <dbReference type="ARBA" id="ARBA00023229"/>
    </source>
</evidence>
<evidence type="ECO:0000256" key="2">
    <source>
        <dbReference type="ARBA" id="ARBA00004787"/>
    </source>
</evidence>
<dbReference type="UniPathway" id="UPA00056">
    <property type="reaction ID" value="UER00093"/>
</dbReference>
<reference evidence="8 9" key="1">
    <citation type="submission" date="2016-10" db="EMBL/GenBank/DDBJ databases">
        <authorList>
            <person name="de Groot N.N."/>
        </authorList>
    </citation>
    <scope>NUCLEOTIDE SEQUENCE [LARGE SCALE GENOMIC DNA]</scope>
    <source>
        <strain evidence="8 9">DSM 44778</strain>
    </source>
</reference>
<dbReference type="Pfam" id="PF01128">
    <property type="entry name" value="IspD"/>
    <property type="match status" value="1"/>
</dbReference>
<dbReference type="HAMAP" id="MF_00108">
    <property type="entry name" value="IspD"/>
    <property type="match status" value="1"/>
</dbReference>
<comment type="function">
    <text evidence="7">Catalyzes the formation of 4-diphosphocytidyl-2-C-methyl-D-erythritol from CTP and 2-C-methyl-D-erythritol 4-phosphate (MEP).</text>
</comment>
<proteinExistence type="inferred from homology"/>
<dbReference type="GO" id="GO:0050518">
    <property type="term" value="F:2-C-methyl-D-erythritol 4-phosphate cytidylyltransferase activity"/>
    <property type="evidence" value="ECO:0007669"/>
    <property type="project" value="UniProtKB-UniRule"/>
</dbReference>
<protein>
    <recommendedName>
        <fullName evidence="7">2-C-methyl-D-erythritol 4-phosphate cytidylyltransferase</fullName>
        <ecNumber evidence="7">2.7.7.60</ecNumber>
    </recommendedName>
    <alternativeName>
        <fullName evidence="7">4-diphosphocytidyl-2C-methyl-D-erythritol synthase</fullName>
    </alternativeName>
    <alternativeName>
        <fullName evidence="7">MEP cytidylyltransferase</fullName>
        <shortName evidence="7">MCT</shortName>
    </alternativeName>
</protein>
<dbReference type="InterPro" id="IPR018294">
    <property type="entry name" value="ISPD_synthase_CS"/>
</dbReference>
<dbReference type="InterPro" id="IPR050088">
    <property type="entry name" value="IspD/TarI_cytidylyltransf_bact"/>
</dbReference>
<dbReference type="EC" id="2.7.7.60" evidence="7"/>
<accession>A0A1I3QUN9</accession>
<evidence type="ECO:0000256" key="1">
    <source>
        <dbReference type="ARBA" id="ARBA00001282"/>
    </source>
</evidence>
<dbReference type="Gene3D" id="3.90.550.10">
    <property type="entry name" value="Spore Coat Polysaccharide Biosynthesis Protein SpsA, Chain A"/>
    <property type="match status" value="1"/>
</dbReference>
<dbReference type="GO" id="GO:0019288">
    <property type="term" value="P:isopentenyl diphosphate biosynthetic process, methylerythritol 4-phosphate pathway"/>
    <property type="evidence" value="ECO:0007669"/>
    <property type="project" value="UniProtKB-UniRule"/>
</dbReference>
<feature type="site" description="Transition state stabilizer" evidence="7">
    <location>
        <position position="10"/>
    </location>
</feature>
<dbReference type="PANTHER" id="PTHR32125">
    <property type="entry name" value="2-C-METHYL-D-ERYTHRITOL 4-PHOSPHATE CYTIDYLYLTRANSFERASE, CHLOROPLASTIC"/>
    <property type="match status" value="1"/>
</dbReference>
<dbReference type="InterPro" id="IPR034683">
    <property type="entry name" value="IspD/TarI"/>
</dbReference>
<dbReference type="NCBIfam" id="NF001183">
    <property type="entry name" value="PRK00155.1-3"/>
    <property type="match status" value="1"/>
</dbReference>